<protein>
    <submittedName>
        <fullName evidence="1">Uncharacterized protein</fullName>
    </submittedName>
</protein>
<name>B6V6Q5_CUPSE</name>
<proteinExistence type="evidence at transcript level"/>
<reference evidence="1" key="1">
    <citation type="submission" date="2008-09" db="EMBL/GenBank/DDBJ databases">
        <title>Cloning and characterization of cold regulated sequences in cypress (Cupressus sempervirens).</title>
        <authorList>
            <person name="Pedron L."/>
            <person name="Baldi P."/>
            <person name="La Porta N."/>
        </authorList>
    </citation>
    <scope>NUCLEOTIDE SEQUENCE</scope>
    <source>
        <strain evidence="1">Cyplp049</strain>
    </source>
</reference>
<dbReference type="EMBL" id="FJ237458">
    <property type="protein sequence ID" value="ACI87778.1"/>
    <property type="molecule type" value="mRNA"/>
</dbReference>
<accession>B6V6Q5</accession>
<sequence length="128" mass="14211">VDPKTHRPFYKTLITQDQKSTIKQDVLTQPKSEIDLEQEKCSGETVDEVVQYSSEGELSEQGITSDCHNQSNTGEIINLNLELSITSPSIYSSARDETVHSHGSHGCHSKDELKNGLNSVGCYVDFPR</sequence>
<dbReference type="AlphaFoldDB" id="B6V6Q5"/>
<feature type="non-terminal residue" evidence="1">
    <location>
        <position position="1"/>
    </location>
</feature>
<organism evidence="1">
    <name type="scientific">Cupressus sempervirens</name>
    <name type="common">Italian cypress</name>
    <dbReference type="NCBI Taxonomy" id="13469"/>
    <lineage>
        <taxon>Eukaryota</taxon>
        <taxon>Viridiplantae</taxon>
        <taxon>Streptophyta</taxon>
        <taxon>Embryophyta</taxon>
        <taxon>Tracheophyta</taxon>
        <taxon>Spermatophyta</taxon>
        <taxon>Pinopsida</taxon>
        <taxon>Pinidae</taxon>
        <taxon>Conifers II</taxon>
        <taxon>Cupressales</taxon>
        <taxon>Cupressaceae</taxon>
        <taxon>Cupressus</taxon>
    </lineage>
</organism>
<feature type="non-terminal residue" evidence="1">
    <location>
        <position position="128"/>
    </location>
</feature>
<evidence type="ECO:0000313" key="1">
    <source>
        <dbReference type="EMBL" id="ACI87778.1"/>
    </source>
</evidence>